<dbReference type="GO" id="GO:0016787">
    <property type="term" value="F:hydrolase activity"/>
    <property type="evidence" value="ECO:0007669"/>
    <property type="project" value="UniProtKB-KW"/>
</dbReference>
<dbReference type="PANTHER" id="PTHR31616:SF0">
    <property type="entry name" value="GLUCAN 1,4-ALPHA-GLUCOSIDASE"/>
    <property type="match status" value="1"/>
</dbReference>
<evidence type="ECO:0000313" key="3">
    <source>
        <dbReference type="EMBL" id="MCO6025635.1"/>
    </source>
</evidence>
<feature type="domain" description="GH15-like" evidence="1">
    <location>
        <begin position="222"/>
        <end position="581"/>
    </location>
</feature>
<evidence type="ECO:0000259" key="2">
    <source>
        <dbReference type="Pfam" id="PF19291"/>
    </source>
</evidence>
<keyword evidence="4" id="KW-1185">Reference proteome</keyword>
<dbReference type="Gene3D" id="1.50.10.10">
    <property type="match status" value="1"/>
</dbReference>
<dbReference type="EMBL" id="JAMXLY010000023">
    <property type="protein sequence ID" value="MCO6025635.1"/>
    <property type="molecule type" value="Genomic_DNA"/>
</dbReference>
<dbReference type="SUPFAM" id="SSF48208">
    <property type="entry name" value="Six-hairpin glycosidases"/>
    <property type="match status" value="1"/>
</dbReference>
<dbReference type="InterPro" id="IPR008928">
    <property type="entry name" value="6-hairpin_glycosidase_sf"/>
</dbReference>
<dbReference type="Proteomes" id="UP001204015">
    <property type="component" value="Unassembled WGS sequence"/>
</dbReference>
<dbReference type="InterPro" id="IPR011613">
    <property type="entry name" value="GH15-like"/>
</dbReference>
<proteinExistence type="predicted"/>
<gene>
    <name evidence="3" type="ORF">NG821_07250</name>
</gene>
<dbReference type="RefSeq" id="WP_252760993.1">
    <property type="nucleotide sequence ID" value="NZ_JAMXLY010000023.1"/>
</dbReference>
<evidence type="ECO:0000313" key="4">
    <source>
        <dbReference type="Proteomes" id="UP001204015"/>
    </source>
</evidence>
<protein>
    <submittedName>
        <fullName evidence="3">Glycoside hydrolase family 15 protein</fullName>
    </submittedName>
</protein>
<dbReference type="Pfam" id="PF19291">
    <property type="entry name" value="TREH_N"/>
    <property type="match status" value="1"/>
</dbReference>
<name>A0ABT1BX34_9BACT</name>
<keyword evidence="3" id="KW-0378">Hydrolase</keyword>
<comment type="caution">
    <text evidence="3">The sequence shown here is derived from an EMBL/GenBank/DDBJ whole genome shotgun (WGS) entry which is preliminary data.</text>
</comment>
<accession>A0ABT1BX34</accession>
<evidence type="ECO:0000259" key="1">
    <source>
        <dbReference type="Pfam" id="PF00723"/>
    </source>
</evidence>
<organism evidence="3 4">
    <name type="scientific">Segatella cerevisiae</name>
    <dbReference type="NCBI Taxonomy" id="2053716"/>
    <lineage>
        <taxon>Bacteria</taxon>
        <taxon>Pseudomonadati</taxon>
        <taxon>Bacteroidota</taxon>
        <taxon>Bacteroidia</taxon>
        <taxon>Bacteroidales</taxon>
        <taxon>Prevotellaceae</taxon>
        <taxon>Segatella</taxon>
    </lineage>
</organism>
<sequence>MNLNYGLIGNSCTAALISDRGNIDWLCMPYFDSPSIFASLLDKDKGGRFGIEVGEGYEIAQKYIPHTNLLRTHFKSAEGEFEITDFMPYYTVQGTNEYYHPSEVYRYFHFIQGSPRIRIEYKPKPDYARGKCMIRVEDNHIESLSDTNDKDRQYLYSSLPLNNILQGEFFTLQKDEFFLLSYNEKIGTVDMDKEKLEYCRTLVFWLNWSETNLKFSAYSQVIERSLLTLKMMQFYNGAVLAAITTSLPEVRGDVRNWDYRFCWLRDASMTIETLVKCGHTKAARRFVKFVESTFTGNHSHFQIMYGIHGERRLTEKTLDHLSGYDGSKPVRIGNKAYLQKQNDSFGYLMNMIYQYYTLVPGSTDDVENMWDMVKSIEEMVIRDWRKPDKGIWEIRGKARHFLSSKVMCWVALDRGAKIARQLGKTTFEQRWNEEAETVKSDVLLNGWKENLHTFTQTYDNNYLDSSVLLMEAYGFISADDPKYRSTVQVIEKNLFKDGLMYRYNSPDDFGQPQSAFVICTFWLIRALFVTGEKDKAGKLFESILSRTNHLGMLSEDISFETGELLGNFPQAYSHLALINTARLFSD</sequence>
<reference evidence="3 4" key="1">
    <citation type="submission" date="2022-06" db="EMBL/GenBank/DDBJ databases">
        <title>A taxonomic note on the genus Prevotella: Description of four novel genera and emended description of the genera Hallella and Xylanibacter.</title>
        <authorList>
            <person name="Hitch T.C.A."/>
        </authorList>
    </citation>
    <scope>NUCLEOTIDE SEQUENCE [LARGE SCALE GENOMIC DNA]</scope>
    <source>
        <strain evidence="3 4">DSM 100619</strain>
    </source>
</reference>
<dbReference type="InterPro" id="IPR012341">
    <property type="entry name" value="6hp_glycosidase-like_sf"/>
</dbReference>
<dbReference type="InterPro" id="IPR045582">
    <property type="entry name" value="Trehalase-like_N"/>
</dbReference>
<dbReference type="PANTHER" id="PTHR31616">
    <property type="entry name" value="TREHALASE"/>
    <property type="match status" value="1"/>
</dbReference>
<dbReference type="Pfam" id="PF00723">
    <property type="entry name" value="Glyco_hydro_15"/>
    <property type="match status" value="1"/>
</dbReference>
<feature type="domain" description="Trehalase-like N-terminal" evidence="2">
    <location>
        <begin position="7"/>
        <end position="142"/>
    </location>
</feature>